<proteinExistence type="inferred from homology"/>
<dbReference type="SUPFAM" id="SSF56349">
    <property type="entry name" value="DNA breaking-rejoining enzymes"/>
    <property type="match status" value="1"/>
</dbReference>
<dbReference type="InterPro" id="IPR013762">
    <property type="entry name" value="Integrase-like_cat_sf"/>
</dbReference>
<dbReference type="Pfam" id="PF02920">
    <property type="entry name" value="Integrase_DNA"/>
    <property type="match status" value="1"/>
</dbReference>
<dbReference type="InterPro" id="IPR050090">
    <property type="entry name" value="Tyrosine_recombinase_XerCD"/>
</dbReference>
<dbReference type="Pfam" id="PF00589">
    <property type="entry name" value="Phage_integrase"/>
    <property type="match status" value="1"/>
</dbReference>
<comment type="function">
    <text evidence="1">Site-specific tyrosine recombinase, which acts by catalyzing the cutting and rejoining of the recombining DNA molecules.</text>
</comment>
<comment type="similarity">
    <text evidence="2">Belongs to the 'phage' integrase family.</text>
</comment>
<dbReference type="RefSeq" id="WP_342758374.1">
    <property type="nucleotide sequence ID" value="NZ_CP146256.1"/>
</dbReference>
<dbReference type="InterPro" id="IPR016177">
    <property type="entry name" value="DNA-bd_dom_sf"/>
</dbReference>
<protein>
    <submittedName>
        <fullName evidence="7">Tyrosine-type recombinase/integrase</fullName>
    </submittedName>
</protein>
<dbReference type="Pfam" id="PF14659">
    <property type="entry name" value="Phage_int_SAM_3"/>
    <property type="match status" value="1"/>
</dbReference>
<organism evidence="7 8">
    <name type="scientific">Kineothrix sedimenti</name>
    <dbReference type="NCBI Taxonomy" id="3123317"/>
    <lineage>
        <taxon>Bacteria</taxon>
        <taxon>Bacillati</taxon>
        <taxon>Bacillota</taxon>
        <taxon>Clostridia</taxon>
        <taxon>Lachnospirales</taxon>
        <taxon>Lachnospiraceae</taxon>
        <taxon>Kineothrix</taxon>
    </lineage>
</organism>
<gene>
    <name evidence="7" type="ORF">V6984_03245</name>
</gene>
<dbReference type="Gene3D" id="1.10.443.10">
    <property type="entry name" value="Intergrase catalytic core"/>
    <property type="match status" value="1"/>
</dbReference>
<dbReference type="SUPFAM" id="SSF54171">
    <property type="entry name" value="DNA-binding domain"/>
    <property type="match status" value="1"/>
</dbReference>
<reference evidence="7 8" key="1">
    <citation type="submission" date="2024-02" db="EMBL/GenBank/DDBJ databases">
        <title>Bacterial strain from lacustrine sediment.</title>
        <authorList>
            <person name="Petit C."/>
            <person name="Fadhlaoui K."/>
        </authorList>
    </citation>
    <scope>NUCLEOTIDE SEQUENCE [LARGE SCALE GENOMIC DNA]</scope>
    <source>
        <strain evidence="7 8">IPX-CK</strain>
    </source>
</reference>
<feature type="domain" description="Tyr recombinase" evidence="6">
    <location>
        <begin position="177"/>
        <end position="399"/>
    </location>
</feature>
<keyword evidence="3" id="KW-0229">DNA integration</keyword>
<dbReference type="InterPro" id="IPR010998">
    <property type="entry name" value="Integrase_recombinase_N"/>
</dbReference>
<dbReference type="CDD" id="cd01189">
    <property type="entry name" value="INT_ICEBs1_C_like"/>
    <property type="match status" value="1"/>
</dbReference>
<dbReference type="EMBL" id="CP146256">
    <property type="protein sequence ID" value="XAH74793.1"/>
    <property type="molecule type" value="Genomic_DNA"/>
</dbReference>
<dbReference type="InterPro" id="IPR011010">
    <property type="entry name" value="DNA_brk_join_enz"/>
</dbReference>
<dbReference type="InterPro" id="IPR004107">
    <property type="entry name" value="Integrase_SAM-like_N"/>
</dbReference>
<dbReference type="Gene3D" id="1.10.150.130">
    <property type="match status" value="1"/>
</dbReference>
<evidence type="ECO:0000256" key="2">
    <source>
        <dbReference type="ARBA" id="ARBA00008857"/>
    </source>
</evidence>
<evidence type="ECO:0000313" key="8">
    <source>
        <dbReference type="Proteomes" id="UP001451571"/>
    </source>
</evidence>
<name>A0ABZ3EX10_9FIRM</name>
<dbReference type="PROSITE" id="PS51898">
    <property type="entry name" value="TYR_RECOMBINASE"/>
    <property type="match status" value="1"/>
</dbReference>
<dbReference type="PANTHER" id="PTHR30349">
    <property type="entry name" value="PHAGE INTEGRASE-RELATED"/>
    <property type="match status" value="1"/>
</dbReference>
<dbReference type="Proteomes" id="UP001451571">
    <property type="component" value="Chromosome"/>
</dbReference>
<dbReference type="Gene3D" id="3.30.160.60">
    <property type="entry name" value="Classic Zinc Finger"/>
    <property type="match status" value="1"/>
</dbReference>
<evidence type="ECO:0000256" key="4">
    <source>
        <dbReference type="ARBA" id="ARBA00023125"/>
    </source>
</evidence>
<keyword evidence="4" id="KW-0238">DNA-binding</keyword>
<sequence length="408" mass="47483">MAERRKDPKGRVLKEGESYRSDGRYQYRYSLRDGKRHTIYAGTLLELREKEKTIQRDLMDNITATACNITLNQIFVLYMSGKVDLKQSTRTNYNYMYRKYVHDTFGQRRISSIKYSDIKKFYVSLIEEKGFKPNSMEIINTVLHPVFTLAVRDGYIRSNPSDGVMMEIKKGHNWEKPKRHALSVAEQEKFIEFVAKSKTYNHWLSLFTVFLGTGCRVGEVVGLRWEDCDFDNQMISINHNMVYRQQDNGKSEFHATTPKTSAGVRIVPMPEEVRKALLQERKKQMATGFNTTVIDGYRGFVFTNKVGYIHNPQTINRAIKRIIRDCNSEETLKAEKEGRKPLLIRDFSVHNLRHTFCTRFCENETNLKVIQEIMGHSDITTTMNVYAEATNEKKKEAFSNLEGKIKIS</sequence>
<accession>A0ABZ3EX10</accession>
<evidence type="ECO:0000313" key="7">
    <source>
        <dbReference type="EMBL" id="XAH74793.1"/>
    </source>
</evidence>
<dbReference type="InterPro" id="IPR004191">
    <property type="entry name" value="Integrase_Tn916-type_DNA-bd_N"/>
</dbReference>
<dbReference type="PANTHER" id="PTHR30349:SF41">
    <property type="entry name" value="INTEGRASE_RECOMBINASE PROTEIN MJ0367-RELATED"/>
    <property type="match status" value="1"/>
</dbReference>
<evidence type="ECO:0000256" key="1">
    <source>
        <dbReference type="ARBA" id="ARBA00003283"/>
    </source>
</evidence>
<evidence type="ECO:0000259" key="6">
    <source>
        <dbReference type="PROSITE" id="PS51898"/>
    </source>
</evidence>
<evidence type="ECO:0000256" key="3">
    <source>
        <dbReference type="ARBA" id="ARBA00022908"/>
    </source>
</evidence>
<evidence type="ECO:0000256" key="5">
    <source>
        <dbReference type="ARBA" id="ARBA00023172"/>
    </source>
</evidence>
<keyword evidence="8" id="KW-1185">Reference proteome</keyword>
<keyword evidence="5" id="KW-0233">DNA recombination</keyword>
<dbReference type="InterPro" id="IPR002104">
    <property type="entry name" value="Integrase_catalytic"/>
</dbReference>